<organism evidence="12 14">
    <name type="scientific">Orrella dioscoreae</name>
    <dbReference type="NCBI Taxonomy" id="1851544"/>
    <lineage>
        <taxon>Bacteria</taxon>
        <taxon>Pseudomonadati</taxon>
        <taxon>Pseudomonadota</taxon>
        <taxon>Betaproteobacteria</taxon>
        <taxon>Burkholderiales</taxon>
        <taxon>Alcaligenaceae</taxon>
        <taxon>Orrella</taxon>
    </lineage>
</organism>
<sequence>MTRGQNETERLGAAKITDASALPEPARRPYRRLRVTLLASAVGLFGAAAALGMVQPSSQESLPPLRQVQDIITLVPPAAEPAPAVAAAEDAPYVNETRIRRGDTLAAVLARLNIDAPGLQGFLTHDTSARSIYKLYPGRAVQAATDADGKLRWLRYIHTPGNESDGQVVTRLLQVEPSGDSYKAAEVTHDTDRQVRVAVGTIRNSLFGATDAAGVPDAITLQMAEILGSKIDFLRDLRQGDTFRVVYEARMHEGRYAGAGRMLAVEFINRGKSHSAVWFSPEKQGGSYYAFDGTSLRGAFLRNSIKFTRVSSTFGMRMHPIHQKWIGHKGVDYAAPTGTPIHATADGTIDFAGWMNGYGNTVRIQHHGKYSTLYAHASRLAPGISKGDKVSQGQLIAYVGSTGWATGPHLHYEFRINGTPVDPLSVDLPVARALEPKELQAFKTAVDPYMQQIALLANFQQTLPESLANVASR</sequence>
<evidence type="ECO:0000259" key="10">
    <source>
        <dbReference type="Pfam" id="PF01551"/>
    </source>
</evidence>
<reference evidence="12 14" key="1">
    <citation type="submission" date="2016-06" db="EMBL/GenBank/DDBJ databases">
        <authorList>
            <person name="Kjaerup R.B."/>
            <person name="Dalgaard T.S."/>
            <person name="Juul-Madsen H.R."/>
        </authorList>
    </citation>
    <scope>NUCLEOTIDE SEQUENCE [LARGE SCALE GENOMIC DNA]</scope>
    <source>
        <strain evidence="12">Orrdi1</strain>
    </source>
</reference>
<dbReference type="EMBL" id="LT907988">
    <property type="protein sequence ID" value="SOE47219.1"/>
    <property type="molecule type" value="Genomic_DNA"/>
</dbReference>
<dbReference type="SUPFAM" id="SSF51261">
    <property type="entry name" value="Duplicated hybrid motif"/>
    <property type="match status" value="1"/>
</dbReference>
<dbReference type="InterPro" id="IPR016047">
    <property type="entry name" value="M23ase_b-sheet_dom"/>
</dbReference>
<dbReference type="CDD" id="cd12797">
    <property type="entry name" value="M23_peptidase"/>
    <property type="match status" value="1"/>
</dbReference>
<dbReference type="GO" id="GO:0006508">
    <property type="term" value="P:proteolysis"/>
    <property type="evidence" value="ECO:0007669"/>
    <property type="project" value="UniProtKB-KW"/>
</dbReference>
<dbReference type="RefSeq" id="WP_067749586.1">
    <property type="nucleotide sequence ID" value="NZ_LT907988.1"/>
</dbReference>
<keyword evidence="9" id="KW-1133">Transmembrane helix</keyword>
<dbReference type="Gene3D" id="2.70.70.10">
    <property type="entry name" value="Glucose Permease (Domain IIA)"/>
    <property type="match status" value="1"/>
</dbReference>
<keyword evidence="5" id="KW-0378">Hydrolase</keyword>
<feature type="compositionally biased region" description="Basic and acidic residues" evidence="8">
    <location>
        <begin position="1"/>
        <end position="12"/>
    </location>
</feature>
<dbReference type="Pfam" id="PF19425">
    <property type="entry name" value="Csd3_N2"/>
    <property type="match status" value="1"/>
</dbReference>
<dbReference type="PANTHER" id="PTHR21666">
    <property type="entry name" value="PEPTIDASE-RELATED"/>
    <property type="match status" value="1"/>
</dbReference>
<evidence type="ECO:0000256" key="9">
    <source>
        <dbReference type="SAM" id="Phobius"/>
    </source>
</evidence>
<evidence type="ECO:0000259" key="11">
    <source>
        <dbReference type="Pfam" id="PF19425"/>
    </source>
</evidence>
<feature type="transmembrane region" description="Helical" evidence="9">
    <location>
        <begin position="35"/>
        <end position="54"/>
    </location>
</feature>
<dbReference type="Gene3D" id="3.10.450.350">
    <property type="match status" value="2"/>
</dbReference>
<evidence type="ECO:0000256" key="4">
    <source>
        <dbReference type="ARBA" id="ARBA00022723"/>
    </source>
</evidence>
<dbReference type="Pfam" id="PF01551">
    <property type="entry name" value="Peptidase_M23"/>
    <property type="match status" value="1"/>
</dbReference>
<accession>A0A1C3JXB4</accession>
<feature type="domain" description="Csd3-like second N-terminal" evidence="11">
    <location>
        <begin position="195"/>
        <end position="314"/>
    </location>
</feature>
<dbReference type="InterPro" id="IPR050570">
    <property type="entry name" value="Cell_wall_metabolism_enzyme"/>
</dbReference>
<dbReference type="InterPro" id="IPR011055">
    <property type="entry name" value="Dup_hybrid_motif"/>
</dbReference>
<keyword evidence="9" id="KW-0472">Membrane</keyword>
<gene>
    <name evidence="12" type="ORF">ODI_02608</name>
    <name evidence="13" type="ORF">ODI_R0712</name>
</gene>
<comment type="cofactor">
    <cofactor evidence="1">
        <name>Zn(2+)</name>
        <dbReference type="ChEBI" id="CHEBI:29105"/>
    </cofactor>
</comment>
<evidence type="ECO:0000313" key="13">
    <source>
        <dbReference type="EMBL" id="SOE47219.1"/>
    </source>
</evidence>
<keyword evidence="6" id="KW-0862">Zinc</keyword>
<dbReference type="GO" id="GO:0046872">
    <property type="term" value="F:metal ion binding"/>
    <property type="evidence" value="ECO:0007669"/>
    <property type="project" value="UniProtKB-KW"/>
</dbReference>
<dbReference type="AlphaFoldDB" id="A0A1C3JXB4"/>
<evidence type="ECO:0000313" key="14">
    <source>
        <dbReference type="Proteomes" id="UP000078558"/>
    </source>
</evidence>
<evidence type="ECO:0000256" key="5">
    <source>
        <dbReference type="ARBA" id="ARBA00022801"/>
    </source>
</evidence>
<proteinExistence type="predicted"/>
<name>A0A1C3JXB4_9BURK</name>
<dbReference type="STRING" id="1851544.ODI_02608"/>
<reference evidence="13 14" key="2">
    <citation type="submission" date="2017-08" db="EMBL/GenBank/DDBJ databases">
        <authorList>
            <person name="de Groot N.N."/>
        </authorList>
    </citation>
    <scope>NUCLEOTIDE SEQUENCE [LARGE SCALE GENOMIC DNA]</scope>
    <source>
        <strain evidence="13">Orrdi1</strain>
    </source>
</reference>
<evidence type="ECO:0000256" key="8">
    <source>
        <dbReference type="SAM" id="MobiDB-lite"/>
    </source>
</evidence>
<keyword evidence="4" id="KW-0479">Metal-binding</keyword>
<keyword evidence="9" id="KW-0812">Transmembrane</keyword>
<evidence type="ECO:0000256" key="1">
    <source>
        <dbReference type="ARBA" id="ARBA00001947"/>
    </source>
</evidence>
<dbReference type="GO" id="GO:0004222">
    <property type="term" value="F:metalloendopeptidase activity"/>
    <property type="evidence" value="ECO:0007669"/>
    <property type="project" value="TreeGrafter"/>
</dbReference>
<feature type="region of interest" description="Disordered" evidence="8">
    <location>
        <begin position="1"/>
        <end position="20"/>
    </location>
</feature>
<evidence type="ECO:0000256" key="7">
    <source>
        <dbReference type="ARBA" id="ARBA00023049"/>
    </source>
</evidence>
<dbReference type="EMBL" id="FLRC01000004">
    <property type="protein sequence ID" value="SBT23919.1"/>
    <property type="molecule type" value="Genomic_DNA"/>
</dbReference>
<comment type="subcellular location">
    <subcellularLocation>
        <location evidence="2">Cell envelope</location>
    </subcellularLocation>
</comment>
<protein>
    <submittedName>
        <fullName evidence="12">Uncharacterized protein</fullName>
    </submittedName>
</protein>
<dbReference type="PANTHER" id="PTHR21666:SF288">
    <property type="entry name" value="CELL DIVISION PROTEIN YTFB"/>
    <property type="match status" value="1"/>
</dbReference>
<dbReference type="Proteomes" id="UP000078558">
    <property type="component" value="Chromosome I"/>
</dbReference>
<dbReference type="KEGG" id="odi:ODI_R0712"/>
<keyword evidence="14" id="KW-1185">Reference proteome</keyword>
<evidence type="ECO:0000256" key="3">
    <source>
        <dbReference type="ARBA" id="ARBA00022670"/>
    </source>
</evidence>
<keyword evidence="3" id="KW-0645">Protease</keyword>
<evidence type="ECO:0000313" key="12">
    <source>
        <dbReference type="EMBL" id="SBT23919.1"/>
    </source>
</evidence>
<evidence type="ECO:0000256" key="2">
    <source>
        <dbReference type="ARBA" id="ARBA00004196"/>
    </source>
</evidence>
<keyword evidence="7" id="KW-0482">Metalloprotease</keyword>
<dbReference type="GO" id="GO:0030313">
    <property type="term" value="C:cell envelope"/>
    <property type="evidence" value="ECO:0007669"/>
    <property type="project" value="UniProtKB-SubCell"/>
</dbReference>
<feature type="domain" description="M23ase beta-sheet core" evidence="10">
    <location>
        <begin position="328"/>
        <end position="423"/>
    </location>
</feature>
<evidence type="ECO:0000256" key="6">
    <source>
        <dbReference type="ARBA" id="ARBA00022833"/>
    </source>
</evidence>
<dbReference type="InterPro" id="IPR045834">
    <property type="entry name" value="Csd3_N2"/>
</dbReference>